<dbReference type="InterPro" id="IPR050902">
    <property type="entry name" value="ABC_Transporter_SBP"/>
</dbReference>
<organism evidence="4 5">
    <name type="scientific">Jingyaoa shaoxingensis</name>
    <dbReference type="NCBI Taxonomy" id="2763671"/>
    <lineage>
        <taxon>Bacteria</taxon>
        <taxon>Bacillati</taxon>
        <taxon>Bacillota</taxon>
        <taxon>Clostridia</taxon>
        <taxon>Lachnospirales</taxon>
        <taxon>Lachnospiraceae</taxon>
        <taxon>Jingyaoa</taxon>
    </lineage>
</organism>
<accession>A0ABR7N8B3</accession>
<dbReference type="Pfam" id="PF01497">
    <property type="entry name" value="Peripla_BP_2"/>
    <property type="match status" value="1"/>
</dbReference>
<dbReference type="PROSITE" id="PS50983">
    <property type="entry name" value="FE_B12_PBP"/>
    <property type="match status" value="1"/>
</dbReference>
<comment type="similarity">
    <text evidence="1">Belongs to the bacterial solute-binding protein 8 family.</text>
</comment>
<dbReference type="RefSeq" id="WP_408610885.1">
    <property type="nucleotide sequence ID" value="NZ_JACRSZ010000004.1"/>
</dbReference>
<keyword evidence="5" id="KW-1185">Reference proteome</keyword>
<dbReference type="PANTHER" id="PTHR30535:SF34">
    <property type="entry name" value="MOLYBDATE-BINDING PROTEIN MOLA"/>
    <property type="match status" value="1"/>
</dbReference>
<proteinExistence type="inferred from homology"/>
<dbReference type="Proteomes" id="UP000657421">
    <property type="component" value="Unassembled WGS sequence"/>
</dbReference>
<evidence type="ECO:0000259" key="3">
    <source>
        <dbReference type="PROSITE" id="PS50983"/>
    </source>
</evidence>
<reference evidence="4 5" key="1">
    <citation type="submission" date="2020-08" db="EMBL/GenBank/DDBJ databases">
        <title>Genome public.</title>
        <authorList>
            <person name="Liu C."/>
            <person name="Sun Q."/>
        </authorList>
    </citation>
    <scope>NUCLEOTIDE SEQUENCE [LARGE SCALE GENOMIC DNA]</scope>
    <source>
        <strain evidence="4 5">NSJ-46</strain>
    </source>
</reference>
<sequence>MSEPHEIEYTITLDAATVKEAGEADAGSKAAETDTDNVEASSSEQTDAVEEPVSQDEKLEHEIPEIAGLTYDHSMDLEYATQFAVDYYNDGYKLVTIAQEGEYLVVPEGAEVPEGLDSEITILQQPLDHIYLVATSAMDLFRAIDGIDYITLSGTNADGWYVEEAKEALENGSITYAGKYSAPDYELIVSSGCDLAIESTMIYHSPEVREKLEEFGIPVLVEHSSYESDPLGRMEWLKLYAALLNKETEAEEYFNSQTDLLADVLGAENTGKTVAFFSINSNGYVTVRKSGDYISKMIELAGGKYIFQDLGDDNALSTMNMQMEEFYAGAKDADYIIYNSAIETELHSLDELLAKSSLLADFKAVKDGNVWCTQKSLFQETTGIATMISDMHTMLTSEGPDLSQLTYMYRLS</sequence>
<comment type="caution">
    <text evidence="4">The sequence shown here is derived from an EMBL/GenBank/DDBJ whole genome shotgun (WGS) entry which is preliminary data.</text>
</comment>
<dbReference type="SUPFAM" id="SSF53807">
    <property type="entry name" value="Helical backbone' metal receptor"/>
    <property type="match status" value="1"/>
</dbReference>
<evidence type="ECO:0000313" key="5">
    <source>
        <dbReference type="Proteomes" id="UP000657421"/>
    </source>
</evidence>
<evidence type="ECO:0000313" key="4">
    <source>
        <dbReference type="EMBL" id="MBC8572643.1"/>
    </source>
</evidence>
<feature type="region of interest" description="Disordered" evidence="2">
    <location>
        <begin position="1"/>
        <end position="60"/>
    </location>
</feature>
<dbReference type="PANTHER" id="PTHR30535">
    <property type="entry name" value="VITAMIN B12-BINDING PROTEIN"/>
    <property type="match status" value="1"/>
</dbReference>
<dbReference type="InterPro" id="IPR002491">
    <property type="entry name" value="ABC_transptr_periplasmic_BD"/>
</dbReference>
<evidence type="ECO:0000256" key="2">
    <source>
        <dbReference type="SAM" id="MobiDB-lite"/>
    </source>
</evidence>
<dbReference type="EMBL" id="JACRSZ010000004">
    <property type="protein sequence ID" value="MBC8572643.1"/>
    <property type="molecule type" value="Genomic_DNA"/>
</dbReference>
<gene>
    <name evidence="4" type="ORF">H8716_06015</name>
</gene>
<dbReference type="Gene3D" id="3.40.50.1980">
    <property type="entry name" value="Nitrogenase molybdenum iron protein domain"/>
    <property type="match status" value="2"/>
</dbReference>
<name>A0ABR7N8B3_9FIRM</name>
<protein>
    <submittedName>
        <fullName evidence="4">ABC transporter substrate-binding protein</fullName>
    </submittedName>
</protein>
<feature type="domain" description="Fe/B12 periplasmic-binding" evidence="3">
    <location>
        <begin position="129"/>
        <end position="402"/>
    </location>
</feature>
<evidence type="ECO:0000256" key="1">
    <source>
        <dbReference type="ARBA" id="ARBA00008814"/>
    </source>
</evidence>